<dbReference type="Pfam" id="PF13575">
    <property type="entry name" value="DUF4135"/>
    <property type="match status" value="1"/>
</dbReference>
<organism evidence="2">
    <name type="scientific">mine drainage metagenome</name>
    <dbReference type="NCBI Taxonomy" id="410659"/>
    <lineage>
        <taxon>unclassified sequences</taxon>
        <taxon>metagenomes</taxon>
        <taxon>ecological metagenomes</taxon>
    </lineage>
</organism>
<name>T1A4W1_9ZZZZ</name>
<reference evidence="2" key="1">
    <citation type="submission" date="2013-08" db="EMBL/GenBank/DDBJ databases">
        <authorList>
            <person name="Mendez C."/>
            <person name="Richter M."/>
            <person name="Ferrer M."/>
            <person name="Sanchez J."/>
        </authorList>
    </citation>
    <scope>NUCLEOTIDE SEQUENCE</scope>
</reference>
<evidence type="ECO:0000259" key="1">
    <source>
        <dbReference type="Pfam" id="PF13575"/>
    </source>
</evidence>
<accession>T1A4W1</accession>
<dbReference type="AlphaFoldDB" id="T1A4W1"/>
<gene>
    <name evidence="2" type="ORF">B1B_16351</name>
</gene>
<sequence length="150" mass="16714">MDRKILAVLCNKDVAGELQELSFGVGDSHQKGKTVGLIRCEGGQIVYKPRSLKVDAVLFDFIKELVENHSTLSTIRIPRVVALADHGWAEFVDHQHAIGDEELSKFYQGIGHWLAIMRLLGGCDFHAENMIAHRSSPVIVDCETLFTTKN</sequence>
<comment type="caution">
    <text evidence="2">The sequence shown here is derived from an EMBL/GenBank/DDBJ whole genome shotgun (WGS) entry which is preliminary data.</text>
</comment>
<reference evidence="2" key="2">
    <citation type="journal article" date="2014" name="ISME J.">
        <title>Microbial stratification in low pH oxic and suboxic macroscopic growths along an acid mine drainage.</title>
        <authorList>
            <person name="Mendez-Garcia C."/>
            <person name="Mesa V."/>
            <person name="Sprenger R.R."/>
            <person name="Richter M."/>
            <person name="Diez M.S."/>
            <person name="Solano J."/>
            <person name="Bargiela R."/>
            <person name="Golyshina O.V."/>
            <person name="Manteca A."/>
            <person name="Ramos J.L."/>
            <person name="Gallego J.R."/>
            <person name="Llorente I."/>
            <person name="Martins Dos Santos V.A."/>
            <person name="Jensen O.N."/>
            <person name="Pelaez A.I."/>
            <person name="Sanchez J."/>
            <person name="Ferrer M."/>
        </authorList>
    </citation>
    <scope>NUCLEOTIDE SEQUENCE</scope>
</reference>
<evidence type="ECO:0000313" key="2">
    <source>
        <dbReference type="EMBL" id="EQD36890.1"/>
    </source>
</evidence>
<dbReference type="InterPro" id="IPR025410">
    <property type="entry name" value="Lant_dehyd"/>
</dbReference>
<feature type="domain" description="Lantibiotic biosynthesis protein dehydration" evidence="1">
    <location>
        <begin position="2"/>
        <end position="147"/>
    </location>
</feature>
<proteinExistence type="predicted"/>
<protein>
    <submittedName>
        <fullName evidence="2">Lanthionine synthetase C family protein</fullName>
    </submittedName>
</protein>
<dbReference type="EMBL" id="AUZY01010879">
    <property type="protein sequence ID" value="EQD36890.1"/>
    <property type="molecule type" value="Genomic_DNA"/>
</dbReference>